<dbReference type="PANTHER" id="PTHR23247:SF2">
    <property type="entry name" value="COILED-COIL DOMAIN-CONTAINING PROTEIN 34"/>
    <property type="match status" value="1"/>
</dbReference>
<sequence>MDPYQRLPANGAQTAQVDDRGAGCVRVLTSRSVRKLPLPRSLSDLSIQNQLSDTDCDSDTSGGVSDGFSNASESSEEDEDITDGSNNCQGNANIVGKNNSGSKENSSTGCDSDGKDSSSDCSDETLASTIDEEEDVPEMDFKVESTDRGGGDADQHFHDPEAYQKWIQAKNEEIRQKREMEKLRAQQVEEQKRREEEKRKEINKVKVQQWMQRKKQKSCQETKPASHQQSTPSCTEHFIQNNADVRFKAWLKRVKQQEEEKRAKEIMQQQLQKHERDYKKKVSEEIYKEWLKSSKNKPRPVPLNQGPHTLRGTVSKLFVNPQPWKSPCDEGSN</sequence>
<dbReference type="Proteomes" id="UP000030765">
    <property type="component" value="Unassembled WGS sequence"/>
</dbReference>
<evidence type="ECO:0000313" key="4">
    <source>
        <dbReference type="EMBL" id="KFB36625.1"/>
    </source>
</evidence>
<dbReference type="OrthoDB" id="6591885at2759"/>
<dbReference type="InterPro" id="IPR025259">
    <property type="entry name" value="CCDC34/181"/>
</dbReference>
<feature type="compositionally biased region" description="Low complexity" evidence="2">
    <location>
        <begin position="96"/>
        <end position="111"/>
    </location>
</feature>
<keyword evidence="6" id="KW-1185">Reference proteome</keyword>
<feature type="compositionally biased region" description="Polar residues" evidence="2">
    <location>
        <begin position="219"/>
        <end position="237"/>
    </location>
</feature>
<organism evidence="4">
    <name type="scientific">Anopheles sinensis</name>
    <name type="common">Mosquito</name>
    <dbReference type="NCBI Taxonomy" id="74873"/>
    <lineage>
        <taxon>Eukaryota</taxon>
        <taxon>Metazoa</taxon>
        <taxon>Ecdysozoa</taxon>
        <taxon>Arthropoda</taxon>
        <taxon>Hexapoda</taxon>
        <taxon>Insecta</taxon>
        <taxon>Pterygota</taxon>
        <taxon>Neoptera</taxon>
        <taxon>Endopterygota</taxon>
        <taxon>Diptera</taxon>
        <taxon>Nematocera</taxon>
        <taxon>Culicoidea</taxon>
        <taxon>Culicidae</taxon>
        <taxon>Anophelinae</taxon>
        <taxon>Anopheles</taxon>
    </lineage>
</organism>
<feature type="domain" description="Coiled-coil" evidence="3">
    <location>
        <begin position="161"/>
        <end position="324"/>
    </location>
</feature>
<feature type="compositionally biased region" description="Polar residues" evidence="2">
    <location>
        <begin position="83"/>
        <end position="92"/>
    </location>
</feature>
<feature type="region of interest" description="Disordered" evidence="2">
    <location>
        <begin position="35"/>
        <end position="165"/>
    </location>
</feature>
<feature type="region of interest" description="Disordered" evidence="2">
    <location>
        <begin position="291"/>
        <end position="310"/>
    </location>
</feature>
<dbReference type="EMBL" id="KE524785">
    <property type="protein sequence ID" value="KFB36625.1"/>
    <property type="molecule type" value="Genomic_DNA"/>
</dbReference>
<evidence type="ECO:0000256" key="2">
    <source>
        <dbReference type="SAM" id="MobiDB-lite"/>
    </source>
</evidence>
<feature type="region of interest" description="Disordered" evidence="2">
    <location>
        <begin position="1"/>
        <end position="20"/>
    </location>
</feature>
<dbReference type="EMBL" id="ATLV01012365">
    <property type="status" value="NOT_ANNOTATED_CDS"/>
    <property type="molecule type" value="Genomic_DNA"/>
</dbReference>
<reference evidence="4 6" key="1">
    <citation type="journal article" date="2014" name="BMC Genomics">
        <title>Genome sequence of Anopheles sinensis provides insight into genetics basis of mosquito competence for malaria parasites.</title>
        <authorList>
            <person name="Zhou D."/>
            <person name="Zhang D."/>
            <person name="Ding G."/>
            <person name="Shi L."/>
            <person name="Hou Q."/>
            <person name="Ye Y."/>
            <person name="Xu Y."/>
            <person name="Zhou H."/>
            <person name="Xiong C."/>
            <person name="Li S."/>
            <person name="Yu J."/>
            <person name="Hong S."/>
            <person name="Yu X."/>
            <person name="Zou P."/>
            <person name="Chen C."/>
            <person name="Chang X."/>
            <person name="Wang W."/>
            <person name="Lv Y."/>
            <person name="Sun Y."/>
            <person name="Ma L."/>
            <person name="Shen B."/>
            <person name="Zhu C."/>
        </authorList>
    </citation>
    <scope>NUCLEOTIDE SEQUENCE [LARGE SCALE GENOMIC DNA]</scope>
</reference>
<dbReference type="VEuPathDB" id="VectorBase:ASIS009988"/>
<dbReference type="STRING" id="74873.A0A084VF81"/>
<gene>
    <name evidence="4" type="ORF">ZHAS_00003825</name>
</gene>
<feature type="region of interest" description="Disordered" evidence="2">
    <location>
        <begin position="189"/>
        <end position="237"/>
    </location>
</feature>
<dbReference type="VEuPathDB" id="VectorBase:ASIC003825"/>
<dbReference type="AlphaFoldDB" id="A0A084VF81"/>
<feature type="compositionally biased region" description="Basic and acidic residues" evidence="2">
    <location>
        <begin position="139"/>
        <end position="162"/>
    </location>
</feature>
<feature type="coiled-coil region" evidence="1">
    <location>
        <begin position="254"/>
        <end position="284"/>
    </location>
</feature>
<evidence type="ECO:0000259" key="3">
    <source>
        <dbReference type="Pfam" id="PF13904"/>
    </source>
</evidence>
<name>A0A084VF81_ANOSI</name>
<evidence type="ECO:0000313" key="6">
    <source>
        <dbReference type="Proteomes" id="UP000030765"/>
    </source>
</evidence>
<accession>A0A084VF81</accession>
<evidence type="ECO:0000256" key="1">
    <source>
        <dbReference type="SAM" id="Coils"/>
    </source>
</evidence>
<evidence type="ECO:0000313" key="5">
    <source>
        <dbReference type="EnsemblMetazoa" id="ASIC003825-PA"/>
    </source>
</evidence>
<keyword evidence="1" id="KW-0175">Coiled coil</keyword>
<protein>
    <submittedName>
        <fullName evidence="4">AGAP007664-PA-like protein</fullName>
    </submittedName>
</protein>
<dbReference type="Pfam" id="PF13904">
    <property type="entry name" value="CCDC34"/>
    <property type="match status" value="1"/>
</dbReference>
<feature type="compositionally biased region" description="Basic and acidic residues" evidence="2">
    <location>
        <begin position="189"/>
        <end position="204"/>
    </location>
</feature>
<dbReference type="InterPro" id="IPR045323">
    <property type="entry name" value="CCDC34"/>
</dbReference>
<dbReference type="EnsemblMetazoa" id="ASIC003825-RA">
    <property type="protein sequence ID" value="ASIC003825-PA"/>
    <property type="gene ID" value="ASIC003825"/>
</dbReference>
<dbReference type="PANTHER" id="PTHR23247">
    <property type="entry name" value="NY-REN-41 ANTIGEN L15 -RELATED"/>
    <property type="match status" value="1"/>
</dbReference>
<proteinExistence type="predicted"/>
<reference evidence="5" key="2">
    <citation type="submission" date="2020-05" db="UniProtKB">
        <authorList>
            <consortium name="EnsemblMetazoa"/>
        </authorList>
    </citation>
    <scope>IDENTIFICATION</scope>
</reference>
<feature type="compositionally biased region" description="Low complexity" evidence="2">
    <location>
        <begin position="59"/>
        <end position="73"/>
    </location>
</feature>